<dbReference type="InterPro" id="IPR001544">
    <property type="entry name" value="Aminotrans_IV"/>
</dbReference>
<dbReference type="PANTHER" id="PTHR47703">
    <property type="entry name" value="D-AMINOACID AMINOTRANSFERASE-LIKE PLP-DEPENDENT ENZYMES SUPERFAMILY PROTEIN"/>
    <property type="match status" value="1"/>
</dbReference>
<dbReference type="EMBL" id="JAFCIX010000357">
    <property type="protein sequence ID" value="KAH6593321.1"/>
    <property type="molecule type" value="Genomic_DNA"/>
</dbReference>
<name>A0ABQ8F704_9FUNG</name>
<sequence length="327" mass="36477">MTKAISDTLPTIHTIDYRQGMRQFLLDYPPGAYTLVTTEGRDQIPLLTAHIQRLAQSAQLLRFGVHHQLDSTSKDQNSDPLQEPEWATVAMLPARDPVSLRSLIMPLIRSSMCDYFQKSPTGEAKMVVLVTLSQDRALLIAVHCDAYTTPDITKPCKVALYGNPRSNPLAKTTSWITDRRYIEIERPLGFHESILIDEHGSLYEGTTTNFVVLLTDSDGELSIVSAPIGMVLEGTILGLLEKACHKIKLRYRRVFPKLDTISTWKGAAILNAARIFSPVSHIVSGAGSEMCFQTDHSKMVALGEELLALHRSSRECVEDNLQTRFDK</sequence>
<dbReference type="PANTHER" id="PTHR47703:SF2">
    <property type="entry name" value="D-AMINOACID AMINOTRANSFERASE-LIKE PLP-DEPENDENT ENZYMES SUPERFAMILY PROTEIN"/>
    <property type="match status" value="1"/>
</dbReference>
<accession>A0ABQ8F704</accession>
<organism evidence="1 2">
    <name type="scientific">Batrachochytrium salamandrivorans</name>
    <dbReference type="NCBI Taxonomy" id="1357716"/>
    <lineage>
        <taxon>Eukaryota</taxon>
        <taxon>Fungi</taxon>
        <taxon>Fungi incertae sedis</taxon>
        <taxon>Chytridiomycota</taxon>
        <taxon>Chytridiomycota incertae sedis</taxon>
        <taxon>Chytridiomycetes</taxon>
        <taxon>Rhizophydiales</taxon>
        <taxon>Rhizophydiales incertae sedis</taxon>
        <taxon>Batrachochytrium</taxon>
    </lineage>
</organism>
<comment type="caution">
    <text evidence="1">The sequence shown here is derived from an EMBL/GenBank/DDBJ whole genome shotgun (WGS) entry which is preliminary data.</text>
</comment>
<evidence type="ECO:0000313" key="2">
    <source>
        <dbReference type="Proteomes" id="UP001648503"/>
    </source>
</evidence>
<dbReference type="Gene3D" id="3.20.10.10">
    <property type="entry name" value="D-amino Acid Aminotransferase, subunit A, domain 2"/>
    <property type="match status" value="1"/>
</dbReference>
<proteinExistence type="predicted"/>
<keyword evidence="2" id="KW-1185">Reference proteome</keyword>
<gene>
    <name evidence="1" type="ORF">BASA50_007529</name>
</gene>
<evidence type="ECO:0008006" key="3">
    <source>
        <dbReference type="Google" id="ProtNLM"/>
    </source>
</evidence>
<dbReference type="Proteomes" id="UP001648503">
    <property type="component" value="Unassembled WGS sequence"/>
</dbReference>
<dbReference type="InterPro" id="IPR043132">
    <property type="entry name" value="BCAT-like_C"/>
</dbReference>
<evidence type="ECO:0000313" key="1">
    <source>
        <dbReference type="EMBL" id="KAH6593321.1"/>
    </source>
</evidence>
<dbReference type="SUPFAM" id="SSF56752">
    <property type="entry name" value="D-aminoacid aminotransferase-like PLP-dependent enzymes"/>
    <property type="match status" value="1"/>
</dbReference>
<dbReference type="Pfam" id="PF01063">
    <property type="entry name" value="Aminotran_4"/>
    <property type="match status" value="1"/>
</dbReference>
<protein>
    <recommendedName>
        <fullName evidence="3">Aminotransferase class IV</fullName>
    </recommendedName>
</protein>
<reference evidence="1 2" key="1">
    <citation type="submission" date="2021-02" db="EMBL/GenBank/DDBJ databases">
        <title>Variation within the Batrachochytrium salamandrivorans European outbreak.</title>
        <authorList>
            <person name="Kelly M."/>
            <person name="Pasmans F."/>
            <person name="Shea T.P."/>
            <person name="Munoz J.F."/>
            <person name="Carranza S."/>
            <person name="Cuomo C.A."/>
            <person name="Martel A."/>
        </authorList>
    </citation>
    <scope>NUCLEOTIDE SEQUENCE [LARGE SCALE GENOMIC DNA]</scope>
    <source>
        <strain evidence="1 2">AMFP18/2</strain>
    </source>
</reference>
<dbReference type="InterPro" id="IPR036038">
    <property type="entry name" value="Aminotransferase-like"/>
</dbReference>